<proteinExistence type="predicted"/>
<dbReference type="EMBL" id="CP073721">
    <property type="protein sequence ID" value="UWZ37525.1"/>
    <property type="molecule type" value="Genomic_DNA"/>
</dbReference>
<dbReference type="Proteomes" id="UP001058271">
    <property type="component" value="Chromosome"/>
</dbReference>
<reference evidence="1" key="1">
    <citation type="submission" date="2021-04" db="EMBL/GenBank/DDBJ databases">
        <title>Biosynthetic gene clusters of Dactylosporangioum roseum.</title>
        <authorList>
            <person name="Hartkoorn R.C."/>
            <person name="Beaudoing E."/>
            <person name="Hot D."/>
            <person name="Moureu S."/>
        </authorList>
    </citation>
    <scope>NUCLEOTIDE SEQUENCE</scope>
    <source>
        <strain evidence="1">NRRL B-16295</strain>
    </source>
</reference>
<evidence type="ECO:0000313" key="2">
    <source>
        <dbReference type="Proteomes" id="UP001058271"/>
    </source>
</evidence>
<keyword evidence="2" id="KW-1185">Reference proteome</keyword>
<accession>A0ABY5Z640</accession>
<name>A0ABY5Z640_9ACTN</name>
<protein>
    <submittedName>
        <fullName evidence="1">Uncharacterized protein</fullName>
    </submittedName>
</protein>
<sequence>MAAEGMSWDWRGQPDIDELDRIVSNMSLNGAVRRGAMLRIHAADTGADEYGIVITDELLTQKQVNERWMAWWRRG</sequence>
<dbReference type="RefSeq" id="WP_260726882.1">
    <property type="nucleotide sequence ID" value="NZ_BAAABS010000070.1"/>
</dbReference>
<evidence type="ECO:0000313" key="1">
    <source>
        <dbReference type="EMBL" id="UWZ37525.1"/>
    </source>
</evidence>
<organism evidence="1 2">
    <name type="scientific">Dactylosporangium roseum</name>
    <dbReference type="NCBI Taxonomy" id="47989"/>
    <lineage>
        <taxon>Bacteria</taxon>
        <taxon>Bacillati</taxon>
        <taxon>Actinomycetota</taxon>
        <taxon>Actinomycetes</taxon>
        <taxon>Micromonosporales</taxon>
        <taxon>Micromonosporaceae</taxon>
        <taxon>Dactylosporangium</taxon>
    </lineage>
</organism>
<gene>
    <name evidence="1" type="ORF">Drose_04370</name>
</gene>